<evidence type="ECO:0000313" key="1">
    <source>
        <dbReference type="EMBL" id="KAJ8664556.1"/>
    </source>
</evidence>
<reference evidence="1" key="1">
    <citation type="submission" date="2023-04" db="EMBL/GenBank/DDBJ databases">
        <title>A chromosome-level genome assembly of the parasitoid wasp Eretmocerus hayati.</title>
        <authorList>
            <person name="Zhong Y."/>
            <person name="Liu S."/>
            <person name="Liu Y."/>
        </authorList>
    </citation>
    <scope>NUCLEOTIDE SEQUENCE</scope>
    <source>
        <strain evidence="1">ZJU_SS_LIU_2023</strain>
    </source>
</reference>
<sequence length="1013" mass="116314">MIAPDHTFHNQNLSSLAWRDYNRLRDAVRCGDTNLTKNLIENGVLVNAYTDGYHENTPLHLAVISRSSELVNILLEHNADMDVKNAVFDTPLVMAARMGTTNIIDILLSVTVKLGRYSRDNVNHLHVACMRNRLDVVKRLVSLEHNDELIVRRNINTAVAQSSLFWSGFTPLHFAVYYSCVETTEYLLKCGVDIMIQDSKGLTPLHWADLQRNEKIIDLLLTAHKYEFKNPMGSHGLSHFHIACTRDNPLIVEHFLKLGVDINLKVTGSDESFWLGWQPIHLAMYYECPKVVRLLLRMNADYRSDGFHRQFYRRDSLGGCDIPLLRYAFITKNETIYKLFTEDEINTNESSKNIIRISDFHMACIDNDIEKINLLFPTNFLNRADLNTPLWNSYTALHLSVKYNAIDATMMLLAHGADIMVQDFHGKTPLHLAFEYGHEEIMDEIIKNFPEDTENLTDATGLSFLHILCSTNRIESVETFLSRGFDINASVGNESAPWAGFTPMHFACRFKQHRIVEFLRNYNVIIPIENGSIVDHFDLIFRDFEQLYYLSKLKNVLYENLLKILSSPPLRKKYSNYCGVSPLHMICMYVETDLKLVKQYVITHKTEINQIIEMPQLRKYHKCTPLHLAMRYRNIERAQVIMEAGADPLLVNGDGNTPLESAFSAGGVLGLSVKEAQMLFTPKTSLNNLKPSHFFIACASYLVQFVTDVLDNVNDVSVKRGLVSCRNDADETPLHYLSQRKYLDEDEVPVIVEIMKLLLIHGANANALDYQLQTPLFYVEDAEVMQLLIDHGAQVNIKNIHGETPIHIILRMFREWDHEIVITMLLENGAELNLKNRQGHTCLMAMNSFNGTDLIAQNVVPVLKHVMKLQLIGMNINEEDEDVYFRLLHRFHNSFNENTFKNECRNELESMKLTNIDNYTTLYDVLFKSPNKMSHHCENDVLQNMLESLCKDYPKYGCIVRLQMKKGKIRQPLLENAKRSLIVLVGKSLPPTCLDMIFDHLSNIDLEHISANE</sequence>
<keyword evidence="2" id="KW-1185">Reference proteome</keyword>
<organism evidence="1 2">
    <name type="scientific">Eretmocerus hayati</name>
    <dbReference type="NCBI Taxonomy" id="131215"/>
    <lineage>
        <taxon>Eukaryota</taxon>
        <taxon>Metazoa</taxon>
        <taxon>Ecdysozoa</taxon>
        <taxon>Arthropoda</taxon>
        <taxon>Hexapoda</taxon>
        <taxon>Insecta</taxon>
        <taxon>Pterygota</taxon>
        <taxon>Neoptera</taxon>
        <taxon>Endopterygota</taxon>
        <taxon>Hymenoptera</taxon>
        <taxon>Apocrita</taxon>
        <taxon>Proctotrupomorpha</taxon>
        <taxon>Chalcidoidea</taxon>
        <taxon>Aphelinidae</taxon>
        <taxon>Aphelininae</taxon>
        <taxon>Eretmocerus</taxon>
    </lineage>
</organism>
<comment type="caution">
    <text evidence="1">The sequence shown here is derived from an EMBL/GenBank/DDBJ whole genome shotgun (WGS) entry which is preliminary data.</text>
</comment>
<protein>
    <submittedName>
        <fullName evidence="1">Uncharacterized protein</fullName>
    </submittedName>
</protein>
<proteinExistence type="predicted"/>
<name>A0ACC2N1F4_9HYME</name>
<dbReference type="EMBL" id="CM056744">
    <property type="protein sequence ID" value="KAJ8664556.1"/>
    <property type="molecule type" value="Genomic_DNA"/>
</dbReference>
<dbReference type="Proteomes" id="UP001239111">
    <property type="component" value="Chromosome 4"/>
</dbReference>
<evidence type="ECO:0000313" key="2">
    <source>
        <dbReference type="Proteomes" id="UP001239111"/>
    </source>
</evidence>
<gene>
    <name evidence="1" type="ORF">QAD02_006218</name>
</gene>
<accession>A0ACC2N1F4</accession>